<evidence type="ECO:0000256" key="1">
    <source>
        <dbReference type="SAM" id="MobiDB-lite"/>
    </source>
</evidence>
<proteinExistence type="predicted"/>
<comment type="caution">
    <text evidence="2">The sequence shown here is derived from an EMBL/GenBank/DDBJ whole genome shotgun (WGS) entry which is preliminary data.</text>
</comment>
<accession>A0AA36GJ45</accession>
<dbReference type="AlphaFoldDB" id="A0AA36GJ45"/>
<dbReference type="EMBL" id="CATQJA010002727">
    <property type="protein sequence ID" value="CAJ0587965.1"/>
    <property type="molecule type" value="Genomic_DNA"/>
</dbReference>
<feature type="compositionally biased region" description="Low complexity" evidence="1">
    <location>
        <begin position="147"/>
        <end position="194"/>
    </location>
</feature>
<feature type="non-terminal residue" evidence="2">
    <location>
        <position position="194"/>
    </location>
</feature>
<protein>
    <submittedName>
        <fullName evidence="2">Uncharacterized protein</fullName>
    </submittedName>
</protein>
<feature type="region of interest" description="Disordered" evidence="1">
    <location>
        <begin position="126"/>
        <end position="194"/>
    </location>
</feature>
<sequence length="194" mass="21367">MDLDPQLLYSALQEELNLAFSNLHDVIQDVEHEVDHLNHDGSVDADTFYTYGKAVLERCQTKLYDAVDKYFDARRTLATAASPITNSDDAPRLTHSPVVARDLLRDEFDLVEKIEAKRHELARAAIRKSSASPVVEQSDDSSHEVDSLSSSSQENTPPSNSSSSSSPLMREASSSSSSPDPDSYSSYSYSCDSD</sequence>
<gene>
    <name evidence="2" type="ORF">MSPICULIGERA_LOCUS25918</name>
</gene>
<dbReference type="Proteomes" id="UP001177023">
    <property type="component" value="Unassembled WGS sequence"/>
</dbReference>
<evidence type="ECO:0000313" key="2">
    <source>
        <dbReference type="EMBL" id="CAJ0587965.1"/>
    </source>
</evidence>
<reference evidence="2" key="1">
    <citation type="submission" date="2023-06" db="EMBL/GenBank/DDBJ databases">
        <authorList>
            <person name="Delattre M."/>
        </authorList>
    </citation>
    <scope>NUCLEOTIDE SEQUENCE</scope>
    <source>
        <strain evidence="2">AF72</strain>
    </source>
</reference>
<evidence type="ECO:0000313" key="3">
    <source>
        <dbReference type="Proteomes" id="UP001177023"/>
    </source>
</evidence>
<organism evidence="2 3">
    <name type="scientific">Mesorhabditis spiculigera</name>
    <dbReference type="NCBI Taxonomy" id="96644"/>
    <lineage>
        <taxon>Eukaryota</taxon>
        <taxon>Metazoa</taxon>
        <taxon>Ecdysozoa</taxon>
        <taxon>Nematoda</taxon>
        <taxon>Chromadorea</taxon>
        <taxon>Rhabditida</taxon>
        <taxon>Rhabditina</taxon>
        <taxon>Rhabditomorpha</taxon>
        <taxon>Rhabditoidea</taxon>
        <taxon>Rhabditidae</taxon>
        <taxon>Mesorhabditinae</taxon>
        <taxon>Mesorhabditis</taxon>
    </lineage>
</organism>
<name>A0AA36GJ45_9BILA</name>
<keyword evidence="3" id="KW-1185">Reference proteome</keyword>